<feature type="repeat" description="ANK" evidence="3">
    <location>
        <begin position="287"/>
        <end position="319"/>
    </location>
</feature>
<keyword evidence="1" id="KW-0677">Repeat</keyword>
<dbReference type="SMART" id="SM00248">
    <property type="entry name" value="ANK"/>
    <property type="match status" value="3"/>
</dbReference>
<dbReference type="PANTHER" id="PTHR24198:SF194">
    <property type="entry name" value="INVERSIN-A"/>
    <property type="match status" value="1"/>
</dbReference>
<accession>A0A835XTW5</accession>
<dbReference type="Gene3D" id="1.25.40.20">
    <property type="entry name" value="Ankyrin repeat-containing domain"/>
    <property type="match status" value="2"/>
</dbReference>
<dbReference type="Proteomes" id="UP000612055">
    <property type="component" value="Unassembled WGS sequence"/>
</dbReference>
<dbReference type="Pfam" id="PF12796">
    <property type="entry name" value="Ank_2"/>
    <property type="match status" value="1"/>
</dbReference>
<feature type="compositionally biased region" description="Basic and acidic residues" evidence="5">
    <location>
        <begin position="50"/>
        <end position="61"/>
    </location>
</feature>
<dbReference type="PROSITE" id="PS50088">
    <property type="entry name" value="ANK_REPEAT"/>
    <property type="match status" value="3"/>
</dbReference>
<evidence type="ECO:0000256" key="1">
    <source>
        <dbReference type="ARBA" id="ARBA00022737"/>
    </source>
</evidence>
<keyword evidence="2 3" id="KW-0040">ANK repeat</keyword>
<evidence type="ECO:0000256" key="2">
    <source>
        <dbReference type="ARBA" id="ARBA00023043"/>
    </source>
</evidence>
<dbReference type="AlphaFoldDB" id="A0A835XTW5"/>
<feature type="region of interest" description="Disordered" evidence="5">
    <location>
        <begin position="50"/>
        <end position="72"/>
    </location>
</feature>
<reference evidence="6" key="1">
    <citation type="journal article" date="2020" name="bioRxiv">
        <title>Comparative genomics of Chlamydomonas.</title>
        <authorList>
            <person name="Craig R.J."/>
            <person name="Hasan A.R."/>
            <person name="Ness R.W."/>
            <person name="Keightley P.D."/>
        </authorList>
    </citation>
    <scope>NUCLEOTIDE SEQUENCE</scope>
    <source>
        <strain evidence="6">CCAP 11/70</strain>
    </source>
</reference>
<evidence type="ECO:0000313" key="7">
    <source>
        <dbReference type="Proteomes" id="UP000612055"/>
    </source>
</evidence>
<keyword evidence="4" id="KW-0175">Coiled coil</keyword>
<feature type="region of interest" description="Disordered" evidence="5">
    <location>
        <begin position="1"/>
        <end position="21"/>
    </location>
</feature>
<sequence>MRATAITRTASGGPSASFRNRAPGLARSAVAPATLLSYKQSRNNVAHWARDGKLGSGRESRQQPQPASDRPADYAAAQAVARAQLDALLAREAEVVLLRQQLDEQRRLWAEQQALVGDRLDRIASRQEALAQQLGAQLTASMQHTASLEEQMGRAAERQEAAAQELGLGLTGAVWEQHEQAAADRAREMEQLRRELTAAVAEAVAEAVAGQRREGREALQLQLQLAGAVEEEAAAAGRHQRGVAEELGRMAEQVDRQRDLIAGLLAGLPPKREGEAAASTAQAEVQEGVSRLHLASLEGDTQTVKALLDSGACADATSWPGGDTPLHLVAREGHVGVAEALLSAGASTESVDEAGCTPLMTAAHHGQLDIVKALLAAGADKNAASKVGWGAVHMAWMEGHSEVSRLLLKD</sequence>
<evidence type="ECO:0000313" key="6">
    <source>
        <dbReference type="EMBL" id="KAG2488181.1"/>
    </source>
</evidence>
<feature type="repeat" description="ANK" evidence="3">
    <location>
        <begin position="354"/>
        <end position="386"/>
    </location>
</feature>
<feature type="repeat" description="ANK" evidence="3">
    <location>
        <begin position="321"/>
        <end position="353"/>
    </location>
</feature>
<dbReference type="PANTHER" id="PTHR24198">
    <property type="entry name" value="ANKYRIN REPEAT AND PROTEIN KINASE DOMAIN-CONTAINING PROTEIN"/>
    <property type="match status" value="1"/>
</dbReference>
<name>A0A835XTW5_9CHLO</name>
<dbReference type="PROSITE" id="PS50297">
    <property type="entry name" value="ANK_REP_REGION"/>
    <property type="match status" value="3"/>
</dbReference>
<feature type="coiled-coil region" evidence="4">
    <location>
        <begin position="175"/>
        <end position="206"/>
    </location>
</feature>
<gene>
    <name evidence="6" type="ORF">HYH03_013322</name>
</gene>
<keyword evidence="7" id="KW-1185">Reference proteome</keyword>
<organism evidence="6 7">
    <name type="scientific">Edaphochlamys debaryana</name>
    <dbReference type="NCBI Taxonomy" id="47281"/>
    <lineage>
        <taxon>Eukaryota</taxon>
        <taxon>Viridiplantae</taxon>
        <taxon>Chlorophyta</taxon>
        <taxon>core chlorophytes</taxon>
        <taxon>Chlorophyceae</taxon>
        <taxon>CS clade</taxon>
        <taxon>Chlamydomonadales</taxon>
        <taxon>Chlamydomonadales incertae sedis</taxon>
        <taxon>Edaphochlamys</taxon>
    </lineage>
</organism>
<dbReference type="InterPro" id="IPR002110">
    <property type="entry name" value="Ankyrin_rpt"/>
</dbReference>
<dbReference type="InterPro" id="IPR036770">
    <property type="entry name" value="Ankyrin_rpt-contain_sf"/>
</dbReference>
<dbReference type="EMBL" id="JAEHOE010000087">
    <property type="protein sequence ID" value="KAG2488181.1"/>
    <property type="molecule type" value="Genomic_DNA"/>
</dbReference>
<feature type="compositionally biased region" description="Polar residues" evidence="5">
    <location>
        <begin position="1"/>
        <end position="18"/>
    </location>
</feature>
<evidence type="ECO:0000256" key="4">
    <source>
        <dbReference type="SAM" id="Coils"/>
    </source>
</evidence>
<comment type="caution">
    <text evidence="6">The sequence shown here is derived from an EMBL/GenBank/DDBJ whole genome shotgun (WGS) entry which is preliminary data.</text>
</comment>
<dbReference type="PRINTS" id="PR01415">
    <property type="entry name" value="ANKYRIN"/>
</dbReference>
<evidence type="ECO:0000256" key="5">
    <source>
        <dbReference type="SAM" id="MobiDB-lite"/>
    </source>
</evidence>
<evidence type="ECO:0000256" key="3">
    <source>
        <dbReference type="PROSITE-ProRule" id="PRU00023"/>
    </source>
</evidence>
<protein>
    <submittedName>
        <fullName evidence="6">Uncharacterized protein</fullName>
    </submittedName>
</protein>
<dbReference type="SUPFAM" id="SSF48403">
    <property type="entry name" value="Ankyrin repeat"/>
    <property type="match status" value="1"/>
</dbReference>
<proteinExistence type="predicted"/>
<dbReference type="OrthoDB" id="1585644at2759"/>